<organism evidence="2">
    <name type="scientific">marine sediment metagenome</name>
    <dbReference type="NCBI Taxonomy" id="412755"/>
    <lineage>
        <taxon>unclassified sequences</taxon>
        <taxon>metagenomes</taxon>
        <taxon>ecological metagenomes</taxon>
    </lineage>
</organism>
<dbReference type="InterPro" id="IPR004733">
    <property type="entry name" value="PurM_cligase"/>
</dbReference>
<dbReference type="GO" id="GO:0004637">
    <property type="term" value="F:phosphoribosylamine-glycine ligase activity"/>
    <property type="evidence" value="ECO:0007669"/>
    <property type="project" value="TreeGrafter"/>
</dbReference>
<evidence type="ECO:0000259" key="1">
    <source>
        <dbReference type="Pfam" id="PF00586"/>
    </source>
</evidence>
<name>X1N3Z5_9ZZZZ</name>
<dbReference type="SUPFAM" id="SSF55326">
    <property type="entry name" value="PurM N-terminal domain-like"/>
    <property type="match status" value="1"/>
</dbReference>
<dbReference type="GO" id="GO:0006189">
    <property type="term" value="P:'de novo' IMP biosynthetic process"/>
    <property type="evidence" value="ECO:0007669"/>
    <property type="project" value="InterPro"/>
</dbReference>
<protein>
    <recommendedName>
        <fullName evidence="1">PurM-like N-terminal domain-containing protein</fullName>
    </recommendedName>
</protein>
<dbReference type="GO" id="GO:0005829">
    <property type="term" value="C:cytosol"/>
    <property type="evidence" value="ECO:0007669"/>
    <property type="project" value="TreeGrafter"/>
</dbReference>
<dbReference type="GO" id="GO:0004641">
    <property type="term" value="F:phosphoribosylformylglycinamidine cyclo-ligase activity"/>
    <property type="evidence" value="ECO:0007669"/>
    <property type="project" value="InterPro"/>
</dbReference>
<dbReference type="PANTHER" id="PTHR10520:SF12">
    <property type="entry name" value="TRIFUNCTIONAL PURINE BIOSYNTHETIC PROTEIN ADENOSINE-3"/>
    <property type="match status" value="1"/>
</dbReference>
<dbReference type="EMBL" id="BARV01023612">
    <property type="protein sequence ID" value="GAI38752.1"/>
    <property type="molecule type" value="Genomic_DNA"/>
</dbReference>
<dbReference type="PANTHER" id="PTHR10520">
    <property type="entry name" value="TRIFUNCTIONAL PURINE BIOSYNTHETIC PROTEIN ADENOSINE-3-RELATED"/>
    <property type="match status" value="1"/>
</dbReference>
<feature type="domain" description="PurM-like N-terminal" evidence="1">
    <location>
        <begin position="26"/>
        <end position="112"/>
    </location>
</feature>
<dbReference type="Gene3D" id="3.30.1330.10">
    <property type="entry name" value="PurM-like, N-terminal domain"/>
    <property type="match status" value="1"/>
</dbReference>
<dbReference type="InterPro" id="IPR016188">
    <property type="entry name" value="PurM-like_N"/>
</dbReference>
<dbReference type="AlphaFoldDB" id="X1N3Z5"/>
<feature type="non-terminal residue" evidence="2">
    <location>
        <position position="135"/>
    </location>
</feature>
<accession>X1N3Z5</accession>
<comment type="caution">
    <text evidence="2">The sequence shown here is derived from an EMBL/GenBank/DDBJ whole genome shotgun (WGS) entry which is preliminary data.</text>
</comment>
<reference evidence="2" key="1">
    <citation type="journal article" date="2014" name="Front. Microbiol.">
        <title>High frequency of phylogenetically diverse reductive dehalogenase-homologous genes in deep subseafloor sedimentary metagenomes.</title>
        <authorList>
            <person name="Kawai M."/>
            <person name="Futagami T."/>
            <person name="Toyoda A."/>
            <person name="Takaki Y."/>
            <person name="Nishi S."/>
            <person name="Hori S."/>
            <person name="Arai W."/>
            <person name="Tsubouchi T."/>
            <person name="Morono Y."/>
            <person name="Uchiyama I."/>
            <person name="Ito T."/>
            <person name="Fujiyama A."/>
            <person name="Inagaki F."/>
            <person name="Takami H."/>
        </authorList>
    </citation>
    <scope>NUCLEOTIDE SEQUENCE</scope>
    <source>
        <strain evidence="2">Expedition CK06-06</strain>
    </source>
</reference>
<gene>
    <name evidence="2" type="ORF">S06H3_38708</name>
</gene>
<dbReference type="GO" id="GO:0046084">
    <property type="term" value="P:adenine biosynthetic process"/>
    <property type="evidence" value="ECO:0007669"/>
    <property type="project" value="TreeGrafter"/>
</dbReference>
<evidence type="ECO:0000313" key="2">
    <source>
        <dbReference type="EMBL" id="GAI38752.1"/>
    </source>
</evidence>
<dbReference type="Pfam" id="PF00586">
    <property type="entry name" value="AIRS"/>
    <property type="match status" value="1"/>
</dbReference>
<sequence length="135" mass="14183">MIAEAMAEKERVGLGIGIDRRKLFSGLGRDEMAMTLNDLTAIGATPILFEPIVATGDSDYLTNQERSAGLIDGFVRGAEIARVAIPGGETPTLKGIVGTNTIDVAGASIGIIKPQIRLITGERLIEGLTIYGVES</sequence>
<proteinExistence type="predicted"/>
<dbReference type="InterPro" id="IPR036921">
    <property type="entry name" value="PurM-like_N_sf"/>
</dbReference>